<gene>
    <name evidence="1" type="ORF">ENJ15_04325</name>
</gene>
<accession>A0A7V5VEX7</accession>
<organism evidence="1">
    <name type="scientific">Caldithrix abyssi</name>
    <dbReference type="NCBI Taxonomy" id="187145"/>
    <lineage>
        <taxon>Bacteria</taxon>
        <taxon>Pseudomonadati</taxon>
        <taxon>Calditrichota</taxon>
        <taxon>Calditrichia</taxon>
        <taxon>Calditrichales</taxon>
        <taxon>Calditrichaceae</taxon>
        <taxon>Caldithrix</taxon>
    </lineage>
</organism>
<dbReference type="SUPFAM" id="SSF159245">
    <property type="entry name" value="AttH-like"/>
    <property type="match status" value="1"/>
</dbReference>
<proteinExistence type="predicted"/>
<protein>
    <recommendedName>
        <fullName evidence="2">Carotenoid 1,2-hydratase</fullName>
    </recommendedName>
</protein>
<dbReference type="Proteomes" id="UP000885771">
    <property type="component" value="Unassembled WGS sequence"/>
</dbReference>
<evidence type="ECO:0008006" key="2">
    <source>
        <dbReference type="Google" id="ProtNLM"/>
    </source>
</evidence>
<reference evidence="1" key="1">
    <citation type="journal article" date="2020" name="mSystems">
        <title>Genome- and Community-Level Interaction Insights into Carbon Utilization and Element Cycling Functions of Hydrothermarchaeota in Hydrothermal Sediment.</title>
        <authorList>
            <person name="Zhou Z."/>
            <person name="Liu Y."/>
            <person name="Xu W."/>
            <person name="Pan J."/>
            <person name="Luo Z.H."/>
            <person name="Li M."/>
        </authorList>
    </citation>
    <scope>NUCLEOTIDE SEQUENCE [LARGE SCALE GENOMIC DNA]</scope>
    <source>
        <strain evidence="1">HyVt-460</strain>
    </source>
</reference>
<name>A0A7V5VEX7_CALAY</name>
<comment type="caution">
    <text evidence="1">The sequence shown here is derived from an EMBL/GenBank/DDBJ whole genome shotgun (WGS) entry which is preliminary data.</text>
</comment>
<dbReference type="AlphaFoldDB" id="A0A7V5VEX7"/>
<dbReference type="EMBL" id="DRLI01000165">
    <property type="protein sequence ID" value="HHM02215.1"/>
    <property type="molecule type" value="Genomic_DNA"/>
</dbReference>
<sequence>MSCISNFHWYYFDLHSADGYDLICTIHPAPFNSVFDIAIIDIYLYNGAETLVHHFFVVPQKELRRSEDPFVLELDKHNFIRKSGGHILVRIRDGETCGLTLELNDPHPLKQPVRSDILPGGAGEESFEWVVHTPYAPATAELKFSGKTHILNGLGYHDYNGGSINLKQSLRYWFWGKYYLRDSLIVYGYIQDRYNNSKKLLLRADKEGTAIDRRAEVEADKHRLRYKGPLGEYDFSVEPAQLLDRVDFFMPAVKAPLFLIKLLEVGAHFSGRIKFLKPLNRFLTNSVYKRYRSRGTDQKGRALSCFYEEMYF</sequence>
<evidence type="ECO:0000313" key="1">
    <source>
        <dbReference type="EMBL" id="HHM02215.1"/>
    </source>
</evidence>